<dbReference type="AlphaFoldDB" id="A0AAW0VWD5"/>
<comment type="caution">
    <text evidence="2">The sequence shown here is derived from an EMBL/GenBank/DDBJ whole genome shotgun (WGS) entry which is preliminary data.</text>
</comment>
<name>A0AAW0VWD5_CHEQU</name>
<organism evidence="2 3">
    <name type="scientific">Cherax quadricarinatus</name>
    <name type="common">Australian red claw crayfish</name>
    <dbReference type="NCBI Taxonomy" id="27406"/>
    <lineage>
        <taxon>Eukaryota</taxon>
        <taxon>Metazoa</taxon>
        <taxon>Ecdysozoa</taxon>
        <taxon>Arthropoda</taxon>
        <taxon>Crustacea</taxon>
        <taxon>Multicrustacea</taxon>
        <taxon>Malacostraca</taxon>
        <taxon>Eumalacostraca</taxon>
        <taxon>Eucarida</taxon>
        <taxon>Decapoda</taxon>
        <taxon>Pleocyemata</taxon>
        <taxon>Astacidea</taxon>
        <taxon>Parastacoidea</taxon>
        <taxon>Parastacidae</taxon>
        <taxon>Cherax</taxon>
    </lineage>
</organism>
<gene>
    <name evidence="2" type="ORF">OTU49_012932</name>
</gene>
<feature type="region of interest" description="Disordered" evidence="1">
    <location>
        <begin position="220"/>
        <end position="239"/>
    </location>
</feature>
<sequence length="327" mass="36771">AQRSLAETLQELTSLNVQLEDHNVTSGYQERRASRPRIVSSVVKARPSLHTISVSTEGSNDRSSLELHEDLNRWSQMEGPVQDLQPVPTPNRIKFDIKALDRALSNLLRMTGEPMDPQMWEGSTHTLTDVPSTPPPTPASYVHDNEEYLPPPRIVMGPPPPKPPRVKIPINEALKDQRTHLSKSMGNLTQEIYFSDHDNSSQNHHSPLSARVLGSETSLNHHPTLSAHTATSGDGVEASERKQNIFLSAFRGKGMRDRVRDFTKKKKAKRIKSVDISEPQDFRHLIGSALTKQDAGQENENNSRKRFEEILVWKSPEMMPELKVLSP</sequence>
<feature type="compositionally biased region" description="Polar residues" evidence="1">
    <location>
        <begin position="220"/>
        <end position="232"/>
    </location>
</feature>
<evidence type="ECO:0000256" key="1">
    <source>
        <dbReference type="SAM" id="MobiDB-lite"/>
    </source>
</evidence>
<evidence type="ECO:0000313" key="3">
    <source>
        <dbReference type="Proteomes" id="UP001445076"/>
    </source>
</evidence>
<keyword evidence="3" id="KW-1185">Reference proteome</keyword>
<proteinExistence type="predicted"/>
<protein>
    <submittedName>
        <fullName evidence="2">Uncharacterized protein</fullName>
    </submittedName>
</protein>
<dbReference type="EMBL" id="JARKIK010000126">
    <property type="protein sequence ID" value="KAK8721120.1"/>
    <property type="molecule type" value="Genomic_DNA"/>
</dbReference>
<dbReference type="Proteomes" id="UP001445076">
    <property type="component" value="Unassembled WGS sequence"/>
</dbReference>
<accession>A0AAW0VWD5</accession>
<feature type="non-terminal residue" evidence="2">
    <location>
        <position position="327"/>
    </location>
</feature>
<feature type="non-terminal residue" evidence="2">
    <location>
        <position position="1"/>
    </location>
</feature>
<reference evidence="2 3" key="1">
    <citation type="journal article" date="2024" name="BMC Genomics">
        <title>Genome assembly of redclaw crayfish (Cherax quadricarinatus) provides insights into its immune adaptation and hypoxia tolerance.</title>
        <authorList>
            <person name="Liu Z."/>
            <person name="Zheng J."/>
            <person name="Li H."/>
            <person name="Fang K."/>
            <person name="Wang S."/>
            <person name="He J."/>
            <person name="Zhou D."/>
            <person name="Weng S."/>
            <person name="Chi M."/>
            <person name="Gu Z."/>
            <person name="He J."/>
            <person name="Li F."/>
            <person name="Wang M."/>
        </authorList>
    </citation>
    <scope>NUCLEOTIDE SEQUENCE [LARGE SCALE GENOMIC DNA]</scope>
    <source>
        <strain evidence="2">ZL_2023a</strain>
    </source>
</reference>
<evidence type="ECO:0000313" key="2">
    <source>
        <dbReference type="EMBL" id="KAK8721120.1"/>
    </source>
</evidence>